<proteinExistence type="predicted"/>
<sequence>MLSVIGYYGFSALTAVLAVNYYDRFITSLCFQKDKPWMSQLASVACLSIAAKVEETQVTFLLDLQEKIDDYHKLIVGAMMDDLSRKSCLKHKYSSIPNSPSGVIDAYFSSDSSVDLWAV</sequence>
<dbReference type="InterPro" id="IPR006671">
    <property type="entry name" value="Cyclin_N"/>
</dbReference>
<comment type="caution">
    <text evidence="2">The sequence shown here is derived from an EMBL/GenBank/DDBJ whole genome shotgun (WGS) entry which is preliminary data.</text>
</comment>
<evidence type="ECO:0000259" key="1">
    <source>
        <dbReference type="Pfam" id="PF00134"/>
    </source>
</evidence>
<accession>A0A830CWF7</accession>
<organism evidence="2 3">
    <name type="scientific">Phtheirospermum japonicum</name>
    <dbReference type="NCBI Taxonomy" id="374723"/>
    <lineage>
        <taxon>Eukaryota</taxon>
        <taxon>Viridiplantae</taxon>
        <taxon>Streptophyta</taxon>
        <taxon>Embryophyta</taxon>
        <taxon>Tracheophyta</taxon>
        <taxon>Spermatophyta</taxon>
        <taxon>Magnoliopsida</taxon>
        <taxon>eudicotyledons</taxon>
        <taxon>Gunneridae</taxon>
        <taxon>Pentapetalae</taxon>
        <taxon>asterids</taxon>
        <taxon>lamiids</taxon>
        <taxon>Lamiales</taxon>
        <taxon>Orobanchaceae</taxon>
        <taxon>Orobanchaceae incertae sedis</taxon>
        <taxon>Phtheirospermum</taxon>
    </lineage>
</organism>
<evidence type="ECO:0000313" key="3">
    <source>
        <dbReference type="Proteomes" id="UP000653305"/>
    </source>
</evidence>
<reference evidence="2" key="1">
    <citation type="submission" date="2020-07" db="EMBL/GenBank/DDBJ databases">
        <title>Ethylene signaling mediates host invasion by parasitic plants.</title>
        <authorList>
            <person name="Yoshida S."/>
        </authorList>
    </citation>
    <scope>NUCLEOTIDE SEQUENCE</scope>
    <source>
        <strain evidence="2">Okayama</strain>
    </source>
</reference>
<dbReference type="Pfam" id="PF00134">
    <property type="entry name" value="Cyclin_N"/>
    <property type="match status" value="1"/>
</dbReference>
<protein>
    <submittedName>
        <fullName evidence="2">Cyclin-d3-3</fullName>
    </submittedName>
</protein>
<dbReference type="SUPFAM" id="SSF47954">
    <property type="entry name" value="Cyclin-like"/>
    <property type="match status" value="1"/>
</dbReference>
<dbReference type="EMBL" id="BMAC01000614">
    <property type="protein sequence ID" value="GFQ00184.1"/>
    <property type="molecule type" value="Genomic_DNA"/>
</dbReference>
<feature type="domain" description="Cyclin N-terminal" evidence="1">
    <location>
        <begin position="1"/>
        <end position="69"/>
    </location>
</feature>
<dbReference type="Proteomes" id="UP000653305">
    <property type="component" value="Unassembled WGS sequence"/>
</dbReference>
<evidence type="ECO:0000313" key="2">
    <source>
        <dbReference type="EMBL" id="GFQ00184.1"/>
    </source>
</evidence>
<name>A0A830CWF7_9LAMI</name>
<dbReference type="InterPro" id="IPR036915">
    <property type="entry name" value="Cyclin-like_sf"/>
</dbReference>
<dbReference type="Gene3D" id="1.10.472.10">
    <property type="entry name" value="Cyclin-like"/>
    <property type="match status" value="1"/>
</dbReference>
<gene>
    <name evidence="2" type="ORF">PHJA_002162400</name>
</gene>
<keyword evidence="3" id="KW-1185">Reference proteome</keyword>
<dbReference type="OrthoDB" id="5590282at2759"/>
<dbReference type="AlphaFoldDB" id="A0A830CWF7"/>